<dbReference type="Proteomes" id="UP000662782">
    <property type="component" value="Segment"/>
</dbReference>
<dbReference type="InterPro" id="IPR058008">
    <property type="entry name" value="Gp26_C"/>
</dbReference>
<feature type="domain" description="Phage tail protein C-terminal" evidence="1">
    <location>
        <begin position="427"/>
        <end position="542"/>
    </location>
</feature>
<dbReference type="Pfam" id="PF25670">
    <property type="entry name" value="Phage_tail_C_2"/>
    <property type="match status" value="1"/>
</dbReference>
<reference evidence="2 3" key="1">
    <citation type="submission" date="2020-07" db="EMBL/GenBank/DDBJ databases">
        <title>Complete genome sequence of Klebsiella pneumoniae phage Miami.</title>
        <authorList>
            <person name="Mora D.A."/>
            <person name="Lessor L."/>
            <person name="Gill J."/>
            <person name="Liu M."/>
        </authorList>
    </citation>
    <scope>NUCLEOTIDE SEQUENCE [LARGE SCALE GENOMIC DNA]</scope>
</reference>
<sequence>MTTPTKLPIPSNNLLDSRFNFEKLDQIVNSDANYYTDRFGKKRFTFNGIYLALKGYFDTLKSNLSSDEGYKEIGGFFSAEGPEQIGYQKYSIFDRVFKRGMYEIDQGPGDPKGIAGITFGGENNKGTILLDERGRIQTYSVKENVITAARVAIPYGELFGQGPNASNYDGHIVHFPFPGGEDDSLHSSLVFIPNQLGGSDVWVRGPGAYGNYDVPYPNAKKVMSKLAKVNDLPPAILKSSTNYSSFVSSVSWSLLFVLRTDTVGPIFTGVYISGNVLSNAVYSYLIEVNNVGTLAPTTATAKDVMRVTCLRDRGDAQWSTDNQTKFGYVYDSANNTLSFYAKDAIRSDNATFIPWRYTDQNSAGVLGVDVKQPNNTYVSVEPTGIVYLDVNDALTNNTYVDLNDGTVVKTTGAVIRLTNGITSSTKTPITGLFKKNDDYCAINRGYSGLNIVTATKLSTGTYQITGATTNKTGIGWKLKSPVFSGGSGIQNIVGNIVSDTGTVITIEVRQVVYTLNTTTNAITQSLGDLIDIPADSWVDIHTSLR</sequence>
<gene>
    <name evidence="2" type="ORF">CPT_Miami_092</name>
</gene>
<proteinExistence type="predicted"/>
<evidence type="ECO:0000313" key="3">
    <source>
        <dbReference type="Proteomes" id="UP000662782"/>
    </source>
</evidence>
<organism evidence="2 3">
    <name type="scientific">Klebsiella phage Miami</name>
    <dbReference type="NCBI Taxonomy" id="2767581"/>
    <lineage>
        <taxon>Viruses</taxon>
        <taxon>Duplodnaviria</taxon>
        <taxon>Heunggongvirae</taxon>
        <taxon>Uroviricota</taxon>
        <taxon>Caudoviricetes</taxon>
        <taxon>Chimalliviridae</taxon>
        <taxon>Miamivirus</taxon>
        <taxon>Miamivirus miami</taxon>
    </lineage>
</organism>
<name>A0A873WCR5_9CAUD</name>
<accession>A0A873WCR5</accession>
<protein>
    <recommendedName>
        <fullName evidence="1">Phage tail protein C-terminal domain-containing protein</fullName>
    </recommendedName>
</protein>
<evidence type="ECO:0000313" key="2">
    <source>
        <dbReference type="EMBL" id="QPB09187.1"/>
    </source>
</evidence>
<evidence type="ECO:0000259" key="1">
    <source>
        <dbReference type="Pfam" id="PF25670"/>
    </source>
</evidence>
<dbReference type="EMBL" id="MT701590">
    <property type="protein sequence ID" value="QPB09187.1"/>
    <property type="molecule type" value="Genomic_DNA"/>
</dbReference>
<keyword evidence="3" id="KW-1185">Reference proteome</keyword>